<proteinExistence type="predicted"/>
<feature type="compositionally biased region" description="Polar residues" evidence="1">
    <location>
        <begin position="47"/>
        <end position="56"/>
    </location>
</feature>
<evidence type="ECO:0000256" key="1">
    <source>
        <dbReference type="SAM" id="MobiDB-lite"/>
    </source>
</evidence>
<dbReference type="RefSeq" id="WP_255327984.1">
    <property type="nucleotide sequence ID" value="NZ_JAKZEU010000001.1"/>
</dbReference>
<organism evidence="3 4">
    <name type="scientific">Paracoccus albicereus</name>
    <dbReference type="NCBI Taxonomy" id="2922394"/>
    <lineage>
        <taxon>Bacteria</taxon>
        <taxon>Pseudomonadati</taxon>
        <taxon>Pseudomonadota</taxon>
        <taxon>Alphaproteobacteria</taxon>
        <taxon>Rhodobacterales</taxon>
        <taxon>Paracoccaceae</taxon>
        <taxon>Paracoccus</taxon>
    </lineage>
</organism>
<keyword evidence="2" id="KW-0732">Signal</keyword>
<protein>
    <recommendedName>
        <fullName evidence="5">Secreted protein</fullName>
    </recommendedName>
</protein>
<accession>A0ABT1MN47</accession>
<sequence length="267" mass="27638">MTRDLFNPSITALAVALALSSPAIAQDAAATSPDAAMSGADAEPAETSEQAAQTGETEPPLADNAANTPASEVAGTSDTGTEMTDTADAGAIDPATCPALAVIEDERSKIERVLKLVTDDLAQPSNLNTAYQGLQNAIAESLSDADYDPDCYKATIEAVQPLSTDEISGVQSTALSMPVVNVWADQCGEMTDADGIFVCLQNTGDAIGEGLLTDAQAITLVNALPLENVEMDDNQVDSLLMAVKEQVEAGHLSKNTQSQIVNRVLGQ</sequence>
<feature type="compositionally biased region" description="Polar residues" evidence="1">
    <location>
        <begin position="65"/>
        <end position="84"/>
    </location>
</feature>
<feature type="signal peptide" evidence="2">
    <location>
        <begin position="1"/>
        <end position="25"/>
    </location>
</feature>
<keyword evidence="4" id="KW-1185">Reference proteome</keyword>
<keyword evidence="3" id="KW-0614">Plasmid</keyword>
<gene>
    <name evidence="3" type="ORF">MLD63_01045</name>
</gene>
<reference evidence="3 4" key="1">
    <citation type="submission" date="2022-03" db="EMBL/GenBank/DDBJ databases">
        <authorList>
            <person name="He Y."/>
        </authorList>
    </citation>
    <scope>NUCLEOTIDE SEQUENCE [LARGE SCALE GENOMIC DNA]</scope>
    <source>
        <strain evidence="3 4">TK19116</strain>
        <plasmid evidence="3">unnamed1</plasmid>
    </source>
</reference>
<evidence type="ECO:0000256" key="2">
    <source>
        <dbReference type="SAM" id="SignalP"/>
    </source>
</evidence>
<evidence type="ECO:0008006" key="5">
    <source>
        <dbReference type="Google" id="ProtNLM"/>
    </source>
</evidence>
<comment type="caution">
    <text evidence="3">The sequence shown here is derived from an EMBL/GenBank/DDBJ whole genome shotgun (WGS) entry which is preliminary data.</text>
</comment>
<feature type="region of interest" description="Disordered" evidence="1">
    <location>
        <begin position="26"/>
        <end position="92"/>
    </location>
</feature>
<evidence type="ECO:0000313" key="4">
    <source>
        <dbReference type="Proteomes" id="UP001203945"/>
    </source>
</evidence>
<geneLocation type="plasmid" evidence="3">
    <name>unnamed1</name>
</geneLocation>
<evidence type="ECO:0000313" key="3">
    <source>
        <dbReference type="EMBL" id="MCQ0969021.1"/>
    </source>
</evidence>
<name>A0ABT1MN47_9RHOB</name>
<dbReference type="EMBL" id="JAKZEU010000001">
    <property type="protein sequence ID" value="MCQ0969021.1"/>
    <property type="molecule type" value="Genomic_DNA"/>
</dbReference>
<dbReference type="Proteomes" id="UP001203945">
    <property type="component" value="Unassembled WGS sequence"/>
</dbReference>
<feature type="compositionally biased region" description="Low complexity" evidence="1">
    <location>
        <begin position="26"/>
        <end position="40"/>
    </location>
</feature>
<feature type="chain" id="PRO_5045130922" description="Secreted protein" evidence="2">
    <location>
        <begin position="26"/>
        <end position="267"/>
    </location>
</feature>